<evidence type="ECO:0000313" key="2">
    <source>
        <dbReference type="Proteomes" id="UP000050277"/>
    </source>
</evidence>
<organism evidence="1 2">
    <name type="scientific">Herpetosiphon geysericola</name>
    <dbReference type="NCBI Taxonomy" id="70996"/>
    <lineage>
        <taxon>Bacteria</taxon>
        <taxon>Bacillati</taxon>
        <taxon>Chloroflexota</taxon>
        <taxon>Chloroflexia</taxon>
        <taxon>Herpetosiphonales</taxon>
        <taxon>Herpetosiphonaceae</taxon>
        <taxon>Herpetosiphon</taxon>
    </lineage>
</organism>
<evidence type="ECO:0000313" key="1">
    <source>
        <dbReference type="EMBL" id="KPL90350.1"/>
    </source>
</evidence>
<accession>A0A0P6YII4</accession>
<proteinExistence type="predicted"/>
<dbReference type="Proteomes" id="UP000050277">
    <property type="component" value="Unassembled WGS sequence"/>
</dbReference>
<gene>
    <name evidence="1" type="ORF">SE18_06985</name>
</gene>
<dbReference type="AlphaFoldDB" id="A0A0P6YII4"/>
<keyword evidence="2" id="KW-1185">Reference proteome</keyword>
<dbReference type="EMBL" id="LGKP01000012">
    <property type="protein sequence ID" value="KPL90350.1"/>
    <property type="molecule type" value="Genomic_DNA"/>
</dbReference>
<reference evidence="1 2" key="1">
    <citation type="submission" date="2015-07" db="EMBL/GenBank/DDBJ databases">
        <title>Whole genome sequence of Herpetosiphon geysericola DSM 7119.</title>
        <authorList>
            <person name="Hemp J."/>
            <person name="Ward L.M."/>
            <person name="Pace L.A."/>
            <person name="Fischer W.W."/>
        </authorList>
    </citation>
    <scope>NUCLEOTIDE SEQUENCE [LARGE SCALE GENOMIC DNA]</scope>
    <source>
        <strain evidence="1 2">DSM 7119</strain>
    </source>
</reference>
<protein>
    <submittedName>
        <fullName evidence="1">Uncharacterized protein</fullName>
    </submittedName>
</protein>
<dbReference type="RefSeq" id="WP_054533713.1">
    <property type="nucleotide sequence ID" value="NZ_LGKP01000012.1"/>
</dbReference>
<sequence>MTATNSTTPAFTKEIRFDRITEDFALYLNGELIGYTSSYSEGESRLNELVYDLLRRAAHADMSDLTPEEAEVALEVVTALAAEETAEVIIEEVMVVSSEDATPEPTVDELAPAIPAAPTPTFVALDPTLPARVAYQLGDLDIDLTDGVLEIASGKVCLRLRPYDAHLLLTFMRMPQVVAMIEQNERANQQRVHDEIEYAQWQERYGR</sequence>
<comment type="caution">
    <text evidence="1">The sequence shown here is derived from an EMBL/GenBank/DDBJ whole genome shotgun (WGS) entry which is preliminary data.</text>
</comment>
<name>A0A0P6YII4_9CHLR</name>